<protein>
    <submittedName>
        <fullName evidence="8">Integrase</fullName>
    </submittedName>
</protein>
<dbReference type="GO" id="GO:0006310">
    <property type="term" value="P:DNA recombination"/>
    <property type="evidence" value="ECO:0007669"/>
    <property type="project" value="UniProtKB-KW"/>
</dbReference>
<feature type="domain" description="Core-binding (CB)" evidence="7">
    <location>
        <begin position="76"/>
        <end position="157"/>
    </location>
</feature>
<feature type="region of interest" description="Disordered" evidence="5">
    <location>
        <begin position="392"/>
        <end position="433"/>
    </location>
</feature>
<keyword evidence="1" id="KW-0229">DNA integration</keyword>
<name>A0A7Z0ITK0_9ACTN</name>
<dbReference type="EMBL" id="JACBZR010000001">
    <property type="protein sequence ID" value="NYI78937.1"/>
    <property type="molecule type" value="Genomic_DNA"/>
</dbReference>
<evidence type="ECO:0000259" key="6">
    <source>
        <dbReference type="PROSITE" id="PS51898"/>
    </source>
</evidence>
<evidence type="ECO:0000313" key="8">
    <source>
        <dbReference type="EMBL" id="NYI78937.1"/>
    </source>
</evidence>
<dbReference type="InterPro" id="IPR050090">
    <property type="entry name" value="Tyrosine_recombinase_XerCD"/>
</dbReference>
<dbReference type="InterPro" id="IPR004107">
    <property type="entry name" value="Integrase_SAM-like_N"/>
</dbReference>
<dbReference type="InterPro" id="IPR013762">
    <property type="entry name" value="Integrase-like_cat_sf"/>
</dbReference>
<dbReference type="RefSeq" id="WP_179659245.1">
    <property type="nucleotide sequence ID" value="NZ_JACBZR010000001.1"/>
</dbReference>
<dbReference type="Gene3D" id="1.10.443.10">
    <property type="entry name" value="Intergrase catalytic core"/>
    <property type="match status" value="1"/>
</dbReference>
<evidence type="ECO:0000259" key="7">
    <source>
        <dbReference type="PROSITE" id="PS51900"/>
    </source>
</evidence>
<dbReference type="InterPro" id="IPR002104">
    <property type="entry name" value="Integrase_catalytic"/>
</dbReference>
<reference evidence="8 9" key="1">
    <citation type="submission" date="2020-07" db="EMBL/GenBank/DDBJ databases">
        <title>Sequencing the genomes of 1000 actinobacteria strains.</title>
        <authorList>
            <person name="Klenk H.-P."/>
        </authorList>
    </citation>
    <scope>NUCLEOTIDE SEQUENCE [LARGE SCALE GENOMIC DNA]</scope>
    <source>
        <strain evidence="8 9">DSM 26487</strain>
    </source>
</reference>
<dbReference type="PROSITE" id="PS51898">
    <property type="entry name" value="TYR_RECOMBINASE"/>
    <property type="match status" value="1"/>
</dbReference>
<proteinExistence type="predicted"/>
<feature type="domain" description="Tyr recombinase" evidence="6">
    <location>
        <begin position="178"/>
        <end position="385"/>
    </location>
</feature>
<dbReference type="Proteomes" id="UP000564496">
    <property type="component" value="Unassembled WGS sequence"/>
</dbReference>
<dbReference type="InterPro" id="IPR044068">
    <property type="entry name" value="CB"/>
</dbReference>
<dbReference type="Pfam" id="PF00589">
    <property type="entry name" value="Phage_integrase"/>
    <property type="match status" value="1"/>
</dbReference>
<dbReference type="PROSITE" id="PS51900">
    <property type="entry name" value="CB"/>
    <property type="match status" value="1"/>
</dbReference>
<dbReference type="AlphaFoldDB" id="A0A7Z0ITK0"/>
<keyword evidence="9" id="KW-1185">Reference proteome</keyword>
<organism evidence="8 9">
    <name type="scientific">Nocardioides panzhihuensis</name>
    <dbReference type="NCBI Taxonomy" id="860243"/>
    <lineage>
        <taxon>Bacteria</taxon>
        <taxon>Bacillati</taxon>
        <taxon>Actinomycetota</taxon>
        <taxon>Actinomycetes</taxon>
        <taxon>Propionibacteriales</taxon>
        <taxon>Nocardioidaceae</taxon>
        <taxon>Nocardioides</taxon>
    </lineage>
</organism>
<evidence type="ECO:0000256" key="5">
    <source>
        <dbReference type="SAM" id="MobiDB-lite"/>
    </source>
</evidence>
<gene>
    <name evidence="8" type="ORF">BJ988_003585</name>
</gene>
<comment type="caution">
    <text evidence="8">The sequence shown here is derived from an EMBL/GenBank/DDBJ whole genome shotgun (WGS) entry which is preliminary data.</text>
</comment>
<evidence type="ECO:0000256" key="4">
    <source>
        <dbReference type="PROSITE-ProRule" id="PRU01248"/>
    </source>
</evidence>
<dbReference type="PANTHER" id="PTHR30349">
    <property type="entry name" value="PHAGE INTEGRASE-RELATED"/>
    <property type="match status" value="1"/>
</dbReference>
<dbReference type="GO" id="GO:0015074">
    <property type="term" value="P:DNA integration"/>
    <property type="evidence" value="ECO:0007669"/>
    <property type="project" value="UniProtKB-KW"/>
</dbReference>
<evidence type="ECO:0000313" key="9">
    <source>
        <dbReference type="Proteomes" id="UP000564496"/>
    </source>
</evidence>
<sequence length="433" mass="48043">MGFGRPRTPIGTFGRIHTKPMGTGRFRARTRVRDLDGQLRRVVATGDSTRAAEAELKLRIANRTGYGAGGLLSASSPFPDLCELWLADLELRDIVDNTKDNYRDDLRLHVRPFFENYTLGEITTGRVEFFLKSERTVSYSRAKHSRTLLNQLFGFALRHDAISRNPVDGTSPLTKPKSQIQALTLEQVQALRAAAARWRTGPEVKGPKPDDQVKDLLEVLLGTSMRPGEALALRPVDITETRRGMVAHVCGTITTVKGKGTFRQDHPKTHASFRDLPVPDFAAEVLRNRLMYMTPAQAEVTIFRTRTNKPLRLHNVRRTFREFKILAGLEDTEISPRWYRRTGATVLARGLGVDVAATHLGHTSKAITEGYYIEPDQSIDFGTASLLERSLRPQDPDGTLLAQPGSAYEDDILDEIDGPDDEDEAAAGGSDAA</sequence>
<accession>A0A7Z0ITK0</accession>
<evidence type="ECO:0000256" key="1">
    <source>
        <dbReference type="ARBA" id="ARBA00022908"/>
    </source>
</evidence>
<dbReference type="InterPro" id="IPR011010">
    <property type="entry name" value="DNA_brk_join_enz"/>
</dbReference>
<feature type="compositionally biased region" description="Acidic residues" evidence="5">
    <location>
        <begin position="408"/>
        <end position="425"/>
    </location>
</feature>
<dbReference type="InterPro" id="IPR010998">
    <property type="entry name" value="Integrase_recombinase_N"/>
</dbReference>
<evidence type="ECO:0000256" key="3">
    <source>
        <dbReference type="ARBA" id="ARBA00023172"/>
    </source>
</evidence>
<evidence type="ECO:0000256" key="2">
    <source>
        <dbReference type="ARBA" id="ARBA00023125"/>
    </source>
</evidence>
<dbReference type="GO" id="GO:0003677">
    <property type="term" value="F:DNA binding"/>
    <property type="evidence" value="ECO:0007669"/>
    <property type="project" value="UniProtKB-UniRule"/>
</dbReference>
<keyword evidence="2 4" id="KW-0238">DNA-binding</keyword>
<dbReference type="SUPFAM" id="SSF56349">
    <property type="entry name" value="DNA breaking-rejoining enzymes"/>
    <property type="match status" value="1"/>
</dbReference>
<dbReference type="Pfam" id="PF14659">
    <property type="entry name" value="Phage_int_SAM_3"/>
    <property type="match status" value="1"/>
</dbReference>
<dbReference type="Gene3D" id="1.10.150.130">
    <property type="match status" value="1"/>
</dbReference>
<keyword evidence="3" id="KW-0233">DNA recombination</keyword>